<keyword evidence="2" id="KW-0479">Metal-binding</keyword>
<dbReference type="eggNOG" id="COG0611">
    <property type="taxonomic scope" value="Bacteria"/>
</dbReference>
<dbReference type="GO" id="GO:0009030">
    <property type="term" value="F:thiamine-phosphate kinase activity"/>
    <property type="evidence" value="ECO:0007669"/>
    <property type="project" value="UniProtKB-UniRule"/>
</dbReference>
<dbReference type="SUPFAM" id="SSF55326">
    <property type="entry name" value="PurM N-terminal domain-like"/>
    <property type="match status" value="1"/>
</dbReference>
<feature type="domain" description="PurM-like N-terminal" evidence="3">
    <location>
        <begin position="35"/>
        <end position="148"/>
    </location>
</feature>
<keyword evidence="2" id="KW-0547">Nucleotide-binding</keyword>
<feature type="binding site" evidence="2">
    <location>
        <position position="54"/>
    </location>
    <ligand>
        <name>Mg(2+)</name>
        <dbReference type="ChEBI" id="CHEBI:18420"/>
        <label>1</label>
    </ligand>
</feature>
<dbReference type="PANTHER" id="PTHR30270">
    <property type="entry name" value="THIAMINE-MONOPHOSPHATE KINASE"/>
    <property type="match status" value="1"/>
</dbReference>
<feature type="domain" description="PurM-like C-terminal" evidence="4">
    <location>
        <begin position="179"/>
        <end position="296"/>
    </location>
</feature>
<dbReference type="RefSeq" id="WP_015248602.1">
    <property type="nucleotide sequence ID" value="NC_019892.1"/>
</dbReference>
<reference evidence="5 6" key="1">
    <citation type="submission" date="2012-02" db="EMBL/GenBank/DDBJ databases">
        <title>Complete sequence of chromosome of Singulisphaera acidiphila DSM 18658.</title>
        <authorList>
            <consortium name="US DOE Joint Genome Institute (JGI-PGF)"/>
            <person name="Lucas S."/>
            <person name="Copeland A."/>
            <person name="Lapidus A."/>
            <person name="Glavina del Rio T."/>
            <person name="Dalin E."/>
            <person name="Tice H."/>
            <person name="Bruce D."/>
            <person name="Goodwin L."/>
            <person name="Pitluck S."/>
            <person name="Peters L."/>
            <person name="Ovchinnikova G."/>
            <person name="Chertkov O."/>
            <person name="Kyrpides N."/>
            <person name="Mavromatis K."/>
            <person name="Ivanova N."/>
            <person name="Brettin T."/>
            <person name="Detter J.C."/>
            <person name="Han C."/>
            <person name="Larimer F."/>
            <person name="Land M."/>
            <person name="Hauser L."/>
            <person name="Markowitz V."/>
            <person name="Cheng J.-F."/>
            <person name="Hugenholtz P."/>
            <person name="Woyke T."/>
            <person name="Wu D."/>
            <person name="Tindall B."/>
            <person name="Pomrenke H."/>
            <person name="Brambilla E."/>
            <person name="Klenk H.-P."/>
            <person name="Eisen J.A."/>
        </authorList>
    </citation>
    <scope>NUCLEOTIDE SEQUENCE [LARGE SCALE GENOMIC DNA]</scope>
    <source>
        <strain evidence="6">ATCC BAA-1392 / DSM 18658 / VKM B-2454 / MOB10</strain>
    </source>
</reference>
<keyword evidence="6" id="KW-1185">Reference proteome</keyword>
<dbReference type="Gene3D" id="3.30.1330.10">
    <property type="entry name" value="PurM-like, N-terminal domain"/>
    <property type="match status" value="1"/>
</dbReference>
<feature type="binding site" evidence="2">
    <location>
        <position position="53"/>
    </location>
    <ligand>
        <name>Mg(2+)</name>
        <dbReference type="ChEBI" id="CHEBI:18420"/>
        <label>1</label>
    </ligand>
</feature>
<comment type="function">
    <text evidence="2">Catalyzes the ATP-dependent phosphorylation of thiamine-monophosphate (TMP) to form thiamine-pyrophosphate (TPP), the active form of vitamin B1.</text>
</comment>
<comment type="similarity">
    <text evidence="2">Belongs to the thiamine-monophosphate kinase family.</text>
</comment>
<feature type="binding site" evidence="2">
    <location>
        <position position="207"/>
    </location>
    <ligand>
        <name>ATP</name>
        <dbReference type="ChEBI" id="CHEBI:30616"/>
    </ligand>
</feature>
<evidence type="ECO:0000313" key="5">
    <source>
        <dbReference type="EMBL" id="AGA29499.1"/>
    </source>
</evidence>
<comment type="caution">
    <text evidence="2">Lacks conserved residue(s) required for the propagation of feature annotation.</text>
</comment>
<dbReference type="PANTHER" id="PTHR30270:SF0">
    <property type="entry name" value="THIAMINE-MONOPHOSPHATE KINASE"/>
    <property type="match status" value="1"/>
</dbReference>
<evidence type="ECO:0000313" key="6">
    <source>
        <dbReference type="Proteomes" id="UP000010798"/>
    </source>
</evidence>
<proteinExistence type="inferred from homology"/>
<dbReference type="AlphaFoldDB" id="L0DJD8"/>
<name>L0DJD8_SINAD</name>
<feature type="binding site" evidence="2">
    <location>
        <position position="83"/>
    </location>
    <ligand>
        <name>Mg(2+)</name>
        <dbReference type="ChEBI" id="CHEBI:18420"/>
        <label>2</label>
    </ligand>
</feature>
<feature type="binding site" evidence="2">
    <location>
        <position position="131"/>
    </location>
    <ligand>
        <name>Mg(2+)</name>
        <dbReference type="ChEBI" id="CHEBI:18420"/>
        <label>1</label>
    </ligand>
</feature>
<feature type="binding site" evidence="2">
    <location>
        <position position="205"/>
    </location>
    <ligand>
        <name>Mg(2+)</name>
        <dbReference type="ChEBI" id="CHEBI:18420"/>
        <label>3</label>
    </ligand>
</feature>
<feature type="binding site" evidence="2">
    <location>
        <position position="52"/>
    </location>
    <ligand>
        <name>Mg(2+)</name>
        <dbReference type="ChEBI" id="CHEBI:18420"/>
        <label>4</label>
    </ligand>
</feature>
<dbReference type="NCBIfam" id="TIGR01379">
    <property type="entry name" value="thiL"/>
    <property type="match status" value="1"/>
</dbReference>
<comment type="pathway">
    <text evidence="2">Cofactor biosynthesis; thiamine diphosphate biosynthesis; thiamine diphosphate from thiamine phosphate: step 1/1.</text>
</comment>
<feature type="binding site" evidence="2">
    <location>
        <position position="259"/>
    </location>
    <ligand>
        <name>substrate</name>
    </ligand>
</feature>
<evidence type="ECO:0000256" key="2">
    <source>
        <dbReference type="HAMAP-Rule" id="MF_02128"/>
    </source>
</evidence>
<feature type="binding site" evidence="2">
    <location>
        <position position="157"/>
    </location>
    <ligand>
        <name>ATP</name>
        <dbReference type="ChEBI" id="CHEBI:30616"/>
    </ligand>
</feature>
<feature type="binding site" evidence="2">
    <location>
        <begin position="130"/>
        <end position="131"/>
    </location>
    <ligand>
        <name>ATP</name>
        <dbReference type="ChEBI" id="CHEBI:30616"/>
    </ligand>
</feature>
<dbReference type="Gene3D" id="3.90.650.10">
    <property type="entry name" value="PurM-like C-terminal domain"/>
    <property type="match status" value="1"/>
</dbReference>
<dbReference type="InterPro" id="IPR010918">
    <property type="entry name" value="PurM-like_C_dom"/>
</dbReference>
<dbReference type="GO" id="GO:0000287">
    <property type="term" value="F:magnesium ion binding"/>
    <property type="evidence" value="ECO:0007669"/>
    <property type="project" value="UniProtKB-UniRule"/>
</dbReference>
<feature type="binding site" evidence="2">
    <location>
        <position position="37"/>
    </location>
    <ligand>
        <name>Mg(2+)</name>
        <dbReference type="ChEBI" id="CHEBI:18420"/>
        <label>4</label>
    </ligand>
</feature>
<dbReference type="GO" id="GO:0009228">
    <property type="term" value="P:thiamine biosynthetic process"/>
    <property type="evidence" value="ECO:0007669"/>
    <property type="project" value="UniProtKB-KW"/>
</dbReference>
<dbReference type="EC" id="2.7.4.16" evidence="2"/>
<feature type="binding site" evidence="2">
    <location>
        <position position="208"/>
    </location>
    <ligand>
        <name>Mg(2+)</name>
        <dbReference type="ChEBI" id="CHEBI:18420"/>
        <label>5</label>
    </ligand>
</feature>
<comment type="miscellaneous">
    <text evidence="2">Reaction mechanism of ThiL seems to utilize a direct, inline transfer of the gamma-phosphate of ATP to TMP rather than a phosphorylated enzyme intermediate.</text>
</comment>
<evidence type="ECO:0000259" key="3">
    <source>
        <dbReference type="Pfam" id="PF00586"/>
    </source>
</evidence>
<gene>
    <name evidence="2" type="primary">thiL</name>
    <name evidence="5" type="ordered locus">Sinac_5349</name>
</gene>
<dbReference type="STRING" id="886293.Sinac_5349"/>
<dbReference type="EMBL" id="CP003364">
    <property type="protein sequence ID" value="AGA29499.1"/>
    <property type="molecule type" value="Genomic_DNA"/>
</dbReference>
<keyword evidence="2" id="KW-0808">Transferase</keyword>
<dbReference type="GO" id="GO:0005524">
    <property type="term" value="F:ATP binding"/>
    <property type="evidence" value="ECO:0007669"/>
    <property type="project" value="UniProtKB-UniRule"/>
</dbReference>
<dbReference type="UniPathway" id="UPA00060">
    <property type="reaction ID" value="UER00142"/>
</dbReference>
<dbReference type="Pfam" id="PF02769">
    <property type="entry name" value="AIRS_C"/>
    <property type="match status" value="1"/>
</dbReference>
<feature type="binding site" evidence="2">
    <location>
        <position position="61"/>
    </location>
    <ligand>
        <name>substrate</name>
    </ligand>
</feature>
<organism evidence="5 6">
    <name type="scientific">Singulisphaera acidiphila (strain ATCC BAA-1392 / DSM 18658 / VKM B-2454 / MOB10)</name>
    <dbReference type="NCBI Taxonomy" id="886293"/>
    <lineage>
        <taxon>Bacteria</taxon>
        <taxon>Pseudomonadati</taxon>
        <taxon>Planctomycetota</taxon>
        <taxon>Planctomycetia</taxon>
        <taxon>Isosphaerales</taxon>
        <taxon>Isosphaeraceae</taxon>
        <taxon>Singulisphaera</taxon>
    </lineage>
</organism>
<feature type="binding site" evidence="2">
    <location>
        <position position="54"/>
    </location>
    <ligand>
        <name>Mg(2+)</name>
        <dbReference type="ChEBI" id="CHEBI:18420"/>
        <label>2</label>
    </ligand>
</feature>
<keyword evidence="2" id="KW-0067">ATP-binding</keyword>
<feature type="binding site" evidence="2">
    <location>
        <position position="83"/>
    </location>
    <ligand>
        <name>Mg(2+)</name>
        <dbReference type="ChEBI" id="CHEBI:18420"/>
        <label>4</label>
    </ligand>
</feature>
<dbReference type="CDD" id="cd02194">
    <property type="entry name" value="ThiL"/>
    <property type="match status" value="1"/>
</dbReference>
<dbReference type="InterPro" id="IPR016188">
    <property type="entry name" value="PurM-like_N"/>
</dbReference>
<dbReference type="Proteomes" id="UP000010798">
    <property type="component" value="Chromosome"/>
</dbReference>
<feature type="binding site" evidence="2">
    <location>
        <position position="83"/>
    </location>
    <ligand>
        <name>Mg(2+)</name>
        <dbReference type="ChEBI" id="CHEBI:18420"/>
        <label>3</label>
    </ligand>
</feature>
<dbReference type="KEGG" id="saci:Sinac_5349"/>
<feature type="binding site" evidence="2">
    <location>
        <position position="37"/>
    </location>
    <ligand>
        <name>Mg(2+)</name>
        <dbReference type="ChEBI" id="CHEBI:18420"/>
        <label>3</label>
    </ligand>
</feature>
<sequence length="319" mass="33259">MTAPLNPRPPTGEFSLIDWIRRQAKAGQSTVLGIGDDCAIVRPSPDSDWLVTTDMLMDGRHFRLDQDGPEAVGFKALGVNLSDIAAMAGVPVAAVVAVALPKAHAVALAQGIHAGMAPLAERFGVDLVGGDTNAWDGPLVISITVLGETTARGPVRRSGAVPGDAILVTGPLGGSLKSGRHLRPQPRLLEALALHQAAPLHAMIDISDGLASDLGHILEESGGLGAILDADAIPIHPDAASLSDSDARSPLDHALNDGEDFELCVVVAPDDASRLIATPPRPAVVHRIGQVQGEPGLWLRTRDGQLIAIHARGFDHLHQ</sequence>
<dbReference type="SUPFAM" id="SSF56042">
    <property type="entry name" value="PurM C-terminal domain-like"/>
    <property type="match status" value="1"/>
</dbReference>
<dbReference type="HAMAP" id="MF_02128">
    <property type="entry name" value="TMP_kinase"/>
    <property type="match status" value="1"/>
</dbReference>
<dbReference type="HOGENOM" id="CLU_046964_1_1_0"/>
<keyword evidence="2" id="KW-0460">Magnesium</keyword>
<comment type="catalytic activity">
    <reaction evidence="2">
        <text>thiamine phosphate + ATP = thiamine diphosphate + ADP</text>
        <dbReference type="Rhea" id="RHEA:15913"/>
        <dbReference type="ChEBI" id="CHEBI:30616"/>
        <dbReference type="ChEBI" id="CHEBI:37575"/>
        <dbReference type="ChEBI" id="CHEBI:58937"/>
        <dbReference type="ChEBI" id="CHEBI:456216"/>
        <dbReference type="EC" id="2.7.4.16"/>
    </reaction>
</comment>
<dbReference type="InterPro" id="IPR036676">
    <property type="entry name" value="PurM-like_C_sf"/>
</dbReference>
<feature type="binding site" evidence="2">
    <location>
        <position position="314"/>
    </location>
    <ligand>
        <name>substrate</name>
    </ligand>
</feature>
<evidence type="ECO:0000259" key="4">
    <source>
        <dbReference type="Pfam" id="PF02769"/>
    </source>
</evidence>
<dbReference type="OrthoDB" id="9802811at2"/>
<evidence type="ECO:0000256" key="1">
    <source>
        <dbReference type="ARBA" id="ARBA00022977"/>
    </source>
</evidence>
<keyword evidence="2 5" id="KW-0418">Kinase</keyword>
<dbReference type="InterPro" id="IPR006283">
    <property type="entry name" value="ThiL-like"/>
</dbReference>
<dbReference type="GO" id="GO:0009229">
    <property type="term" value="P:thiamine diphosphate biosynthetic process"/>
    <property type="evidence" value="ECO:0007669"/>
    <property type="project" value="UniProtKB-UniRule"/>
</dbReference>
<dbReference type="InterPro" id="IPR036921">
    <property type="entry name" value="PurM-like_N_sf"/>
</dbReference>
<dbReference type="Pfam" id="PF00586">
    <property type="entry name" value="AIRS"/>
    <property type="match status" value="1"/>
</dbReference>
<protein>
    <recommendedName>
        <fullName evidence="2">Thiamine-monophosphate kinase</fullName>
        <shortName evidence="2">TMP kinase</shortName>
        <shortName evidence="2">Thiamine-phosphate kinase</shortName>
        <ecNumber evidence="2">2.7.4.16</ecNumber>
    </recommendedName>
</protein>
<dbReference type="PIRSF" id="PIRSF005303">
    <property type="entry name" value="Thiam_monoph_kin"/>
    <property type="match status" value="1"/>
</dbReference>
<keyword evidence="1 2" id="KW-0784">Thiamine biosynthesis</keyword>
<accession>L0DJD8</accession>